<feature type="transmembrane region" description="Helical" evidence="7">
    <location>
        <begin position="253"/>
        <end position="269"/>
    </location>
</feature>
<protein>
    <recommendedName>
        <fullName evidence="7">TRAP transporter large permease protein</fullName>
    </recommendedName>
</protein>
<proteinExistence type="inferred from homology"/>
<organism evidence="9 10">
    <name type="scientific">Sediminicurvatus halobius</name>
    <dbReference type="NCBI Taxonomy" id="2182432"/>
    <lineage>
        <taxon>Bacteria</taxon>
        <taxon>Pseudomonadati</taxon>
        <taxon>Pseudomonadota</taxon>
        <taxon>Gammaproteobacteria</taxon>
        <taxon>Chromatiales</taxon>
        <taxon>Ectothiorhodospiraceae</taxon>
        <taxon>Sediminicurvatus</taxon>
    </lineage>
</organism>
<feature type="transmembrane region" description="Helical" evidence="7">
    <location>
        <begin position="226"/>
        <end position="247"/>
    </location>
</feature>
<dbReference type="NCBIfam" id="TIGR00786">
    <property type="entry name" value="dctM"/>
    <property type="match status" value="1"/>
</dbReference>
<evidence type="ECO:0000256" key="1">
    <source>
        <dbReference type="ARBA" id="ARBA00004429"/>
    </source>
</evidence>
<keyword evidence="4 7" id="KW-0812">Transmembrane</keyword>
<sequence>MNPLTSGLLVVIALFALMAIGTPIAFALGAVSLAALVINRGMPELTYFGETFYDSIAEFGFVAIPMFIMMGAAVASSPTGRDLYRSLDVWLARVPAGLAVSNIGACSIFAALSGSSPATCAAIGKMGIPEMRARGYPDGVAAGCIAAGGTLGILIPPSVTMIVYGIATETSIGRLFIAGIIPGFMLAGLFIIWTIIACKIAGGYGDEAARAASQVKRTLRQNIDSMVRVLPFLAVVVGILYTLYGGVATPSEAAGAGAFLCIALAVIIYRMWQWKPLKLIFRDTLRESVMIMLIIAAAEIFAFALSSMFITQTLANAIADMDVNRWVLMAVINLFLLLAGFFLPPVAVIVMTAPILMPIILNAGFDPYWFAVILTINLEIGLITPPVGLNLFIINGIAPEISLRDVLLGSLPYALCMVLAIVILCFFPGLATWLPSAMMG</sequence>
<comment type="function">
    <text evidence="7">Part of the tripartite ATP-independent periplasmic (TRAP) transport system.</text>
</comment>
<comment type="subunit">
    <text evidence="7">The complex comprises the extracytoplasmic solute receptor protein and the two transmembrane proteins.</text>
</comment>
<accession>A0A2U2MZ74</accession>
<feature type="transmembrane region" description="Helical" evidence="7">
    <location>
        <begin position="410"/>
        <end position="434"/>
    </location>
</feature>
<feature type="domain" description="TRAP C4-dicarboxylate transport system permease DctM subunit" evidence="8">
    <location>
        <begin position="11"/>
        <end position="430"/>
    </location>
</feature>
<feature type="transmembrane region" description="Helical" evidence="7">
    <location>
        <begin position="330"/>
        <end position="356"/>
    </location>
</feature>
<name>A0A2U2MZ74_9GAMM</name>
<dbReference type="PANTHER" id="PTHR33362:SF5">
    <property type="entry name" value="C4-DICARBOXYLATE TRAP TRANSPORTER LARGE PERMEASE PROTEIN DCTM"/>
    <property type="match status" value="1"/>
</dbReference>
<evidence type="ECO:0000256" key="3">
    <source>
        <dbReference type="ARBA" id="ARBA00022519"/>
    </source>
</evidence>
<comment type="subcellular location">
    <subcellularLocation>
        <location evidence="1 7">Cell inner membrane</location>
        <topology evidence="1 7">Multi-pass membrane protein</topology>
    </subcellularLocation>
</comment>
<feature type="transmembrane region" description="Helical" evidence="7">
    <location>
        <begin position="98"/>
        <end position="123"/>
    </location>
</feature>
<keyword evidence="2" id="KW-1003">Cell membrane</keyword>
<comment type="similarity">
    <text evidence="7">Belongs to the TRAP transporter large permease family.</text>
</comment>
<dbReference type="RefSeq" id="WP_109679395.1">
    <property type="nucleotide sequence ID" value="NZ_CP086615.1"/>
</dbReference>
<dbReference type="AlphaFoldDB" id="A0A2U2MZ74"/>
<evidence type="ECO:0000256" key="5">
    <source>
        <dbReference type="ARBA" id="ARBA00022989"/>
    </source>
</evidence>
<gene>
    <name evidence="9" type="ORF">DEM34_13740</name>
</gene>
<keyword evidence="7" id="KW-0813">Transport</keyword>
<evidence type="ECO:0000256" key="7">
    <source>
        <dbReference type="RuleBase" id="RU369079"/>
    </source>
</evidence>
<evidence type="ECO:0000259" key="8">
    <source>
        <dbReference type="Pfam" id="PF06808"/>
    </source>
</evidence>
<feature type="transmembrane region" description="Helical" evidence="7">
    <location>
        <begin position="175"/>
        <end position="196"/>
    </location>
</feature>
<comment type="caution">
    <text evidence="7">Lacks conserved residue(s) required for the propagation of feature annotation.</text>
</comment>
<evidence type="ECO:0000313" key="10">
    <source>
        <dbReference type="Proteomes" id="UP000245474"/>
    </source>
</evidence>
<keyword evidence="5 7" id="KW-1133">Transmembrane helix</keyword>
<dbReference type="InterPro" id="IPR010656">
    <property type="entry name" value="DctM"/>
</dbReference>
<dbReference type="OrthoDB" id="9796052at2"/>
<comment type="caution">
    <text evidence="9">The sequence shown here is derived from an EMBL/GenBank/DDBJ whole genome shotgun (WGS) entry which is preliminary data.</text>
</comment>
<reference evidence="9 10" key="1">
    <citation type="submission" date="2018-05" db="EMBL/GenBank/DDBJ databases">
        <title>Spiribacter halobius sp. nov., a moderately halophilic bacterium isolated from marine solar saltern.</title>
        <authorList>
            <person name="Zheng W.-S."/>
            <person name="Lu D.-C."/>
            <person name="Du Z.-J."/>
        </authorList>
    </citation>
    <scope>NUCLEOTIDE SEQUENCE [LARGE SCALE GENOMIC DNA]</scope>
    <source>
        <strain evidence="9 10">E85</strain>
    </source>
</reference>
<dbReference type="EMBL" id="QFFI01000023">
    <property type="protein sequence ID" value="PWG62039.1"/>
    <property type="molecule type" value="Genomic_DNA"/>
</dbReference>
<dbReference type="GO" id="GO:0005886">
    <property type="term" value="C:plasma membrane"/>
    <property type="evidence" value="ECO:0007669"/>
    <property type="project" value="UniProtKB-SubCell"/>
</dbReference>
<keyword evidence="3 7" id="KW-0997">Cell inner membrane</keyword>
<feature type="transmembrane region" description="Helical" evidence="7">
    <location>
        <begin position="6"/>
        <end position="38"/>
    </location>
</feature>
<feature type="transmembrane region" description="Helical" evidence="7">
    <location>
        <begin position="368"/>
        <end position="398"/>
    </location>
</feature>
<dbReference type="Pfam" id="PF06808">
    <property type="entry name" value="DctM"/>
    <property type="match status" value="1"/>
</dbReference>
<dbReference type="PANTHER" id="PTHR33362">
    <property type="entry name" value="SIALIC ACID TRAP TRANSPORTER PERMEASE PROTEIN SIAT-RELATED"/>
    <property type="match status" value="1"/>
</dbReference>
<dbReference type="GO" id="GO:0022857">
    <property type="term" value="F:transmembrane transporter activity"/>
    <property type="evidence" value="ECO:0007669"/>
    <property type="project" value="UniProtKB-UniRule"/>
</dbReference>
<dbReference type="PIRSF" id="PIRSF006066">
    <property type="entry name" value="HI0050"/>
    <property type="match status" value="1"/>
</dbReference>
<dbReference type="Proteomes" id="UP000245474">
    <property type="component" value="Unassembled WGS sequence"/>
</dbReference>
<feature type="transmembrane region" description="Helical" evidence="7">
    <location>
        <begin position="59"/>
        <end position="78"/>
    </location>
</feature>
<keyword evidence="10" id="KW-1185">Reference proteome</keyword>
<dbReference type="InterPro" id="IPR004681">
    <property type="entry name" value="TRAP_DctM"/>
</dbReference>
<evidence type="ECO:0000256" key="6">
    <source>
        <dbReference type="ARBA" id="ARBA00023136"/>
    </source>
</evidence>
<evidence type="ECO:0000313" key="9">
    <source>
        <dbReference type="EMBL" id="PWG62039.1"/>
    </source>
</evidence>
<feature type="transmembrane region" description="Helical" evidence="7">
    <location>
        <begin position="289"/>
        <end position="310"/>
    </location>
</feature>
<keyword evidence="6 7" id="KW-0472">Membrane</keyword>
<evidence type="ECO:0000256" key="4">
    <source>
        <dbReference type="ARBA" id="ARBA00022692"/>
    </source>
</evidence>
<evidence type="ECO:0000256" key="2">
    <source>
        <dbReference type="ARBA" id="ARBA00022475"/>
    </source>
</evidence>